<protein>
    <recommendedName>
        <fullName evidence="10">Leucine-rich repeat-containing N-terminal plant-type domain-containing protein</fullName>
    </recommendedName>
</protein>
<dbReference type="EMBL" id="JAUIZM010000009">
    <property type="protein sequence ID" value="KAK1366971.1"/>
    <property type="molecule type" value="Genomic_DNA"/>
</dbReference>
<reference evidence="11" key="2">
    <citation type="submission" date="2023-05" db="EMBL/GenBank/DDBJ databases">
        <authorList>
            <person name="Schelkunov M.I."/>
        </authorList>
    </citation>
    <scope>NUCLEOTIDE SEQUENCE</scope>
    <source>
        <strain evidence="11">Hsosn_3</strain>
        <tissue evidence="11">Leaf</tissue>
    </source>
</reference>
<evidence type="ECO:0000256" key="3">
    <source>
        <dbReference type="ARBA" id="ARBA00022614"/>
    </source>
</evidence>
<evidence type="ECO:0000313" key="11">
    <source>
        <dbReference type="EMBL" id="KAK1366971.1"/>
    </source>
</evidence>
<keyword evidence="12" id="KW-1185">Reference proteome</keyword>
<dbReference type="Gene3D" id="3.80.10.10">
    <property type="entry name" value="Ribonuclease Inhibitor"/>
    <property type="match status" value="3"/>
</dbReference>
<evidence type="ECO:0000256" key="1">
    <source>
        <dbReference type="ARBA" id="ARBA00004236"/>
    </source>
</evidence>
<evidence type="ECO:0000256" key="8">
    <source>
        <dbReference type="ARBA" id="ARBA00023136"/>
    </source>
</evidence>
<dbReference type="FunFam" id="3.80.10.10:FF:000041">
    <property type="entry name" value="LRR receptor-like serine/threonine-protein kinase ERECTA"/>
    <property type="match status" value="1"/>
</dbReference>
<dbReference type="GO" id="GO:0006952">
    <property type="term" value="P:defense response"/>
    <property type="evidence" value="ECO:0007669"/>
    <property type="project" value="UniProtKB-ARBA"/>
</dbReference>
<feature type="domain" description="Leucine-rich repeat-containing N-terminal plant-type" evidence="10">
    <location>
        <begin position="31"/>
        <end position="69"/>
    </location>
</feature>
<name>A0AAD8HI24_9APIA</name>
<dbReference type="GO" id="GO:0005886">
    <property type="term" value="C:plasma membrane"/>
    <property type="evidence" value="ECO:0007669"/>
    <property type="project" value="UniProtKB-SubCell"/>
</dbReference>
<keyword evidence="5" id="KW-0732">Signal</keyword>
<evidence type="ECO:0000256" key="2">
    <source>
        <dbReference type="ARBA" id="ARBA00022475"/>
    </source>
</evidence>
<evidence type="ECO:0000313" key="12">
    <source>
        <dbReference type="Proteomes" id="UP001237642"/>
    </source>
</evidence>
<dbReference type="InterPro" id="IPR001611">
    <property type="entry name" value="Leu-rich_rpt"/>
</dbReference>
<sequence>MRRLQTLELLKFCARKEGMTPQQLLEATPTDDQTRFLRIMKKSLPGNLLAGWNVNGSKPACNYTGIKCNNLGYVVKIDVSGWSLSGRFPEDVYTYFPELRILRLGHNHLHRKFPDNITNCPSLEELNMTTYLSGTLSDLSQLISLKMLDLAYNYFMGKFPLSVSNLTNLELLNFNENSGVNFWQLPDNFSKLTKLKYMILSACKIHGQIPAFIGNMTSLVDLDLSGNFFTGQVPKDLGKWSPMIAIDLSENQLSGELPTDTCIGWKLLYFCALDNMFSGGLPETFGSCLSLLRLRISRNHLQGSIPERILGLPRKNMISGILPPEISHAISLVKIDLSHNILSGPVPSEIGNLKRLKSLVLQRNKFSSLIPETLSSLTSLNVLDLSSNLLKGNIPERLFDLLPNSINLSNNLLYGAIPKPFIDGGLLESVSNNPSLCFSVNLSSSDTKFPTCPHTYFRKKNQLHLVDWDFSRNCDHWRSLVPDVLV</sequence>
<gene>
    <name evidence="11" type="ORF">POM88_042532</name>
</gene>
<dbReference type="InterPro" id="IPR013210">
    <property type="entry name" value="LRR_N_plant-typ"/>
</dbReference>
<comment type="caution">
    <text evidence="11">The sequence shown here is derived from an EMBL/GenBank/DDBJ whole genome shotgun (WGS) entry which is preliminary data.</text>
</comment>
<dbReference type="InterPro" id="IPR003591">
    <property type="entry name" value="Leu-rich_rpt_typical-subtyp"/>
</dbReference>
<keyword evidence="7" id="KW-1133">Transmembrane helix</keyword>
<proteinExistence type="predicted"/>
<evidence type="ECO:0000256" key="5">
    <source>
        <dbReference type="ARBA" id="ARBA00022729"/>
    </source>
</evidence>
<dbReference type="PANTHER" id="PTHR48065">
    <property type="entry name" value="OS10G0469600 PROTEIN"/>
    <property type="match status" value="1"/>
</dbReference>
<dbReference type="FunFam" id="3.80.10.10:FF:000383">
    <property type="entry name" value="Leucine-rich repeat receptor protein kinase EMS1"/>
    <property type="match status" value="1"/>
</dbReference>
<dbReference type="Pfam" id="PF08263">
    <property type="entry name" value="LRRNT_2"/>
    <property type="match status" value="1"/>
</dbReference>
<keyword evidence="4" id="KW-0812">Transmembrane</keyword>
<dbReference type="Pfam" id="PF00560">
    <property type="entry name" value="LRR_1"/>
    <property type="match status" value="5"/>
</dbReference>
<dbReference type="PANTHER" id="PTHR48065:SF72">
    <property type="entry name" value="LEUCINE-RICH REPEAT-CONTAINING N-TERMINAL PLANT-TYPE DOMAIN-CONTAINING PROTEIN"/>
    <property type="match status" value="1"/>
</dbReference>
<comment type="subcellular location">
    <subcellularLocation>
        <location evidence="1">Cell membrane</location>
    </subcellularLocation>
</comment>
<dbReference type="AlphaFoldDB" id="A0AAD8HI24"/>
<dbReference type="InterPro" id="IPR032675">
    <property type="entry name" value="LRR_dom_sf"/>
</dbReference>
<keyword evidence="3" id="KW-0433">Leucine-rich repeat</keyword>
<dbReference type="GO" id="GO:0051707">
    <property type="term" value="P:response to other organism"/>
    <property type="evidence" value="ECO:0007669"/>
    <property type="project" value="UniProtKB-ARBA"/>
</dbReference>
<dbReference type="SMART" id="SM00369">
    <property type="entry name" value="LRR_TYP"/>
    <property type="match status" value="5"/>
</dbReference>
<keyword evidence="9" id="KW-0325">Glycoprotein</keyword>
<dbReference type="Proteomes" id="UP001237642">
    <property type="component" value="Unassembled WGS sequence"/>
</dbReference>
<keyword evidence="6" id="KW-0677">Repeat</keyword>
<evidence type="ECO:0000259" key="10">
    <source>
        <dbReference type="Pfam" id="PF08263"/>
    </source>
</evidence>
<accession>A0AAD8HI24</accession>
<keyword evidence="8" id="KW-0472">Membrane</keyword>
<keyword evidence="2" id="KW-1003">Cell membrane</keyword>
<reference evidence="11" key="1">
    <citation type="submission" date="2023-02" db="EMBL/GenBank/DDBJ databases">
        <title>Genome of toxic invasive species Heracleum sosnowskyi carries increased number of genes despite the absence of recent whole-genome duplications.</title>
        <authorList>
            <person name="Schelkunov M."/>
            <person name="Shtratnikova V."/>
            <person name="Makarenko M."/>
            <person name="Klepikova A."/>
            <person name="Omelchenko D."/>
            <person name="Novikova G."/>
            <person name="Obukhova E."/>
            <person name="Bogdanov V."/>
            <person name="Penin A."/>
            <person name="Logacheva M."/>
        </authorList>
    </citation>
    <scope>NUCLEOTIDE SEQUENCE</scope>
    <source>
        <strain evidence="11">Hsosn_3</strain>
        <tissue evidence="11">Leaf</tissue>
    </source>
</reference>
<organism evidence="11 12">
    <name type="scientific">Heracleum sosnowskyi</name>
    <dbReference type="NCBI Taxonomy" id="360622"/>
    <lineage>
        <taxon>Eukaryota</taxon>
        <taxon>Viridiplantae</taxon>
        <taxon>Streptophyta</taxon>
        <taxon>Embryophyta</taxon>
        <taxon>Tracheophyta</taxon>
        <taxon>Spermatophyta</taxon>
        <taxon>Magnoliopsida</taxon>
        <taxon>eudicotyledons</taxon>
        <taxon>Gunneridae</taxon>
        <taxon>Pentapetalae</taxon>
        <taxon>asterids</taxon>
        <taxon>campanulids</taxon>
        <taxon>Apiales</taxon>
        <taxon>Apiaceae</taxon>
        <taxon>Apioideae</taxon>
        <taxon>apioid superclade</taxon>
        <taxon>Tordylieae</taxon>
        <taxon>Tordyliinae</taxon>
        <taxon>Heracleum</taxon>
    </lineage>
</organism>
<evidence type="ECO:0000256" key="6">
    <source>
        <dbReference type="ARBA" id="ARBA00022737"/>
    </source>
</evidence>
<evidence type="ECO:0000256" key="9">
    <source>
        <dbReference type="ARBA" id="ARBA00023180"/>
    </source>
</evidence>
<dbReference type="SUPFAM" id="SSF52058">
    <property type="entry name" value="L domain-like"/>
    <property type="match status" value="2"/>
</dbReference>
<dbReference type="PRINTS" id="PR00019">
    <property type="entry name" value="LEURICHRPT"/>
</dbReference>
<evidence type="ECO:0000256" key="7">
    <source>
        <dbReference type="ARBA" id="ARBA00022989"/>
    </source>
</evidence>
<evidence type="ECO:0000256" key="4">
    <source>
        <dbReference type="ARBA" id="ARBA00022692"/>
    </source>
</evidence>